<reference evidence="2" key="1">
    <citation type="submission" date="2013-11" db="EMBL/GenBank/DDBJ databases">
        <title>Genome sequence of the fusiform rust pathogen reveals effectors for host alternation and coevolution with pine.</title>
        <authorList>
            <consortium name="DOE Joint Genome Institute"/>
            <person name="Smith K."/>
            <person name="Pendleton A."/>
            <person name="Kubisiak T."/>
            <person name="Anderson C."/>
            <person name="Salamov A."/>
            <person name="Aerts A."/>
            <person name="Riley R."/>
            <person name="Clum A."/>
            <person name="Lindquist E."/>
            <person name="Ence D."/>
            <person name="Campbell M."/>
            <person name="Kronenberg Z."/>
            <person name="Feau N."/>
            <person name="Dhillon B."/>
            <person name="Hamelin R."/>
            <person name="Burleigh J."/>
            <person name="Smith J."/>
            <person name="Yandell M."/>
            <person name="Nelson C."/>
            <person name="Grigoriev I."/>
            <person name="Davis J."/>
        </authorList>
    </citation>
    <scope>NUCLEOTIDE SEQUENCE</scope>
    <source>
        <strain evidence="2">G11</strain>
    </source>
</reference>
<keyword evidence="1" id="KW-0812">Transmembrane</keyword>
<feature type="transmembrane region" description="Helical" evidence="1">
    <location>
        <begin position="12"/>
        <end position="32"/>
    </location>
</feature>
<keyword evidence="3" id="KW-1185">Reference proteome</keyword>
<dbReference type="EMBL" id="MU167557">
    <property type="protein sequence ID" value="KAG0139588.1"/>
    <property type="molecule type" value="Genomic_DNA"/>
</dbReference>
<name>A0A9P6N5Z1_9BASI</name>
<sequence>MFPSSSSASSEPGPFTIVISFVGFALLNLVLLQTLELGLHLTSILTSDSQTPIIQLSLPFSGL</sequence>
<evidence type="ECO:0000256" key="1">
    <source>
        <dbReference type="SAM" id="Phobius"/>
    </source>
</evidence>
<accession>A0A9P6N5Z1</accession>
<evidence type="ECO:0000313" key="2">
    <source>
        <dbReference type="EMBL" id="KAG0139588.1"/>
    </source>
</evidence>
<organism evidence="2 3">
    <name type="scientific">Cronartium quercuum f. sp. fusiforme G11</name>
    <dbReference type="NCBI Taxonomy" id="708437"/>
    <lineage>
        <taxon>Eukaryota</taxon>
        <taxon>Fungi</taxon>
        <taxon>Dikarya</taxon>
        <taxon>Basidiomycota</taxon>
        <taxon>Pucciniomycotina</taxon>
        <taxon>Pucciniomycetes</taxon>
        <taxon>Pucciniales</taxon>
        <taxon>Coleosporiaceae</taxon>
        <taxon>Cronartium</taxon>
    </lineage>
</organism>
<keyword evidence="1" id="KW-1133">Transmembrane helix</keyword>
<keyword evidence="1" id="KW-0472">Membrane</keyword>
<comment type="caution">
    <text evidence="2">The sequence shown here is derived from an EMBL/GenBank/DDBJ whole genome shotgun (WGS) entry which is preliminary data.</text>
</comment>
<dbReference type="Proteomes" id="UP000886653">
    <property type="component" value="Unassembled WGS sequence"/>
</dbReference>
<evidence type="ECO:0000313" key="3">
    <source>
        <dbReference type="Proteomes" id="UP000886653"/>
    </source>
</evidence>
<protein>
    <submittedName>
        <fullName evidence="2">Uncharacterized protein</fullName>
    </submittedName>
</protein>
<proteinExistence type="predicted"/>
<dbReference type="AlphaFoldDB" id="A0A9P6N5Z1"/>
<gene>
    <name evidence="2" type="ORF">CROQUDRAFT_441842</name>
</gene>